<evidence type="ECO:0000313" key="3">
    <source>
        <dbReference type="EMBL" id="SFF02715.1"/>
    </source>
</evidence>
<accession>A0A1I2FBV6</accession>
<sequence>MRFEIALPSVLVLLAACGGDDPASSASDGTGVTTVTATESTTSTTQSTAPTTSGVVTDTGTSTGGADTTIPPICPDGTIVCEGNVKKVCDGMGGFFEETLCDDVCVEGLGCLLCNPGEGVCDGDVAHVCNDAGDGYVDTYCDEVQGVTCDPDSGHCVGACAPANLGTSYIGCDYYPTVTTNRVDNIYHFAVVVSNTTDESAHVTITRGAMTVTEADVPSQSVEVITLPWVAELKDYWDSKVVPDGAYRVRSTQPITLYQYSPLEYVIGDEYSMTNDASLLVPVNAWSADYWVAIRNTHGGWNPGGYAVVASQDGTQVTVTPSATGKIVNPGGGIAADGTGVVTLDEGDVLQVLSGHGGGEPGMPDIADLTGTHVTADKPVHVIATHFCTYIPFDVEACDHLEESMLPYESLAREYLVTTPFVKPLNQEPFIKPRMVRVIATEAGTTISYEPPQDGAPTTLANPGDYFEIAATDKDFMITASAKVVVA</sequence>
<dbReference type="PROSITE" id="PS51257">
    <property type="entry name" value="PROKAR_LIPOPROTEIN"/>
    <property type="match status" value="1"/>
</dbReference>
<dbReference type="Pfam" id="PF17517">
    <property type="entry name" value="IgGFc_binding"/>
    <property type="match status" value="1"/>
</dbReference>
<dbReference type="AlphaFoldDB" id="A0A1I2FBV6"/>
<keyword evidence="4" id="KW-1185">Reference proteome</keyword>
<dbReference type="PANTHER" id="PTHR46534:SF1">
    <property type="entry name" value="IGGFC-BINDING PROTEIN N-TERMINAL DOMAIN-CONTAINING PROTEIN"/>
    <property type="match status" value="1"/>
</dbReference>
<feature type="non-terminal residue" evidence="3">
    <location>
        <position position="487"/>
    </location>
</feature>
<dbReference type="RefSeq" id="WP_177326012.1">
    <property type="nucleotide sequence ID" value="NZ_FOMX01000026.1"/>
</dbReference>
<reference evidence="4" key="1">
    <citation type="submission" date="2016-10" db="EMBL/GenBank/DDBJ databases">
        <authorList>
            <person name="Varghese N."/>
            <person name="Submissions S."/>
        </authorList>
    </citation>
    <scope>NUCLEOTIDE SEQUENCE [LARGE SCALE GENOMIC DNA]</scope>
    <source>
        <strain evidence="4">ATCC 25963</strain>
    </source>
</reference>
<dbReference type="STRING" id="54.SAMN02745121_06545"/>
<proteinExistence type="predicted"/>
<protein>
    <recommendedName>
        <fullName evidence="2">IgGFc-binding protein N-terminal domain-containing protein</fullName>
    </recommendedName>
</protein>
<feature type="compositionally biased region" description="Low complexity" evidence="1">
    <location>
        <begin position="24"/>
        <end position="67"/>
    </location>
</feature>
<feature type="region of interest" description="Disordered" evidence="1">
    <location>
        <begin position="21"/>
        <end position="67"/>
    </location>
</feature>
<evidence type="ECO:0000259" key="2">
    <source>
        <dbReference type="Pfam" id="PF17517"/>
    </source>
</evidence>
<dbReference type="PANTHER" id="PTHR46534">
    <property type="entry name" value="IGGFC_BINDING DOMAIN-CONTAINING PROTEIN"/>
    <property type="match status" value="1"/>
</dbReference>
<organism evidence="3 4">
    <name type="scientific">Nannocystis exedens</name>
    <dbReference type="NCBI Taxonomy" id="54"/>
    <lineage>
        <taxon>Bacteria</taxon>
        <taxon>Pseudomonadati</taxon>
        <taxon>Myxococcota</taxon>
        <taxon>Polyangia</taxon>
        <taxon>Nannocystales</taxon>
        <taxon>Nannocystaceae</taxon>
        <taxon>Nannocystis</taxon>
    </lineage>
</organism>
<name>A0A1I2FBV6_9BACT</name>
<evidence type="ECO:0000256" key="1">
    <source>
        <dbReference type="SAM" id="MobiDB-lite"/>
    </source>
</evidence>
<dbReference type="EMBL" id="FOMX01000026">
    <property type="protein sequence ID" value="SFF02715.1"/>
    <property type="molecule type" value="Genomic_DNA"/>
</dbReference>
<gene>
    <name evidence="3" type="ORF">SAMN02745121_06545</name>
</gene>
<dbReference type="Proteomes" id="UP000199400">
    <property type="component" value="Unassembled WGS sequence"/>
</dbReference>
<dbReference type="InterPro" id="IPR035234">
    <property type="entry name" value="IgGFc-bd_N"/>
</dbReference>
<feature type="domain" description="IgGFc-binding protein N-terminal" evidence="2">
    <location>
        <begin position="276"/>
        <end position="487"/>
    </location>
</feature>
<evidence type="ECO:0000313" key="4">
    <source>
        <dbReference type="Proteomes" id="UP000199400"/>
    </source>
</evidence>